<gene>
    <name evidence="2" type="ORF">SAMN05421847_0613</name>
</gene>
<sequence length="175" mass="20226">MKYFFILVLVISNCLFLRAQNSFPYKNDDFSAKIINKDAFFEGKSDNDKVFKIKFEAVTKNLKKPENYTVIGVTKFDGETAKFAGEITFKEAFGVRNLPQDVLFFGDFNFNEKTDKAVLSNFKGKIRMQINKDVNNPNATATLTFKGDLVRNNEKSQQIWFSNFVHNDIDKVIFR</sequence>
<dbReference type="EMBL" id="FNUS01000001">
    <property type="protein sequence ID" value="SEF67887.1"/>
    <property type="molecule type" value="Genomic_DNA"/>
</dbReference>
<feature type="signal peptide" evidence="1">
    <location>
        <begin position="1"/>
        <end position="19"/>
    </location>
</feature>
<dbReference type="RefSeq" id="WP_103912622.1">
    <property type="nucleotide sequence ID" value="NZ_FNUS01000001.1"/>
</dbReference>
<name>A0A1H5U0T6_9FLAO</name>
<dbReference type="Proteomes" id="UP000236738">
    <property type="component" value="Unassembled WGS sequence"/>
</dbReference>
<dbReference type="OrthoDB" id="1245572at2"/>
<feature type="chain" id="PRO_5009285643" evidence="1">
    <location>
        <begin position="20"/>
        <end position="175"/>
    </location>
</feature>
<accession>A0A1H5U0T6</accession>
<proteinExistence type="predicted"/>
<keyword evidence="1" id="KW-0732">Signal</keyword>
<dbReference type="AlphaFoldDB" id="A0A1H5U0T6"/>
<evidence type="ECO:0000256" key="1">
    <source>
        <dbReference type="SAM" id="SignalP"/>
    </source>
</evidence>
<keyword evidence="3" id="KW-1185">Reference proteome</keyword>
<evidence type="ECO:0000313" key="2">
    <source>
        <dbReference type="EMBL" id="SEF67887.1"/>
    </source>
</evidence>
<organism evidence="2 3">
    <name type="scientific">Halpernia humi</name>
    <dbReference type="NCBI Taxonomy" id="493375"/>
    <lineage>
        <taxon>Bacteria</taxon>
        <taxon>Pseudomonadati</taxon>
        <taxon>Bacteroidota</taxon>
        <taxon>Flavobacteriia</taxon>
        <taxon>Flavobacteriales</taxon>
        <taxon>Weeksellaceae</taxon>
        <taxon>Chryseobacterium group</taxon>
        <taxon>Halpernia</taxon>
    </lineage>
</organism>
<reference evidence="3" key="1">
    <citation type="submission" date="2016-10" db="EMBL/GenBank/DDBJ databases">
        <authorList>
            <person name="Varghese N."/>
            <person name="Submissions S."/>
        </authorList>
    </citation>
    <scope>NUCLEOTIDE SEQUENCE [LARGE SCALE GENOMIC DNA]</scope>
    <source>
        <strain evidence="3">DSM 21580</strain>
    </source>
</reference>
<protein>
    <submittedName>
        <fullName evidence="2">Uncharacterized protein</fullName>
    </submittedName>
</protein>
<evidence type="ECO:0000313" key="3">
    <source>
        <dbReference type="Proteomes" id="UP000236738"/>
    </source>
</evidence>